<keyword evidence="3" id="KW-1185">Reference proteome</keyword>
<evidence type="ECO:0000256" key="1">
    <source>
        <dbReference type="SAM" id="MobiDB-lite"/>
    </source>
</evidence>
<organism evidence="2 3">
    <name type="scientific">Blyttiomyces helicus</name>
    <dbReference type="NCBI Taxonomy" id="388810"/>
    <lineage>
        <taxon>Eukaryota</taxon>
        <taxon>Fungi</taxon>
        <taxon>Fungi incertae sedis</taxon>
        <taxon>Chytridiomycota</taxon>
        <taxon>Chytridiomycota incertae sedis</taxon>
        <taxon>Chytridiomycetes</taxon>
        <taxon>Chytridiomycetes incertae sedis</taxon>
        <taxon>Blyttiomyces</taxon>
    </lineage>
</organism>
<evidence type="ECO:0000313" key="2">
    <source>
        <dbReference type="EMBL" id="RKO86310.1"/>
    </source>
</evidence>
<reference evidence="3" key="1">
    <citation type="journal article" date="2018" name="Nat. Microbiol.">
        <title>Leveraging single-cell genomics to expand the fungal tree of life.</title>
        <authorList>
            <person name="Ahrendt S.R."/>
            <person name="Quandt C.A."/>
            <person name="Ciobanu D."/>
            <person name="Clum A."/>
            <person name="Salamov A."/>
            <person name="Andreopoulos B."/>
            <person name="Cheng J.F."/>
            <person name="Woyke T."/>
            <person name="Pelin A."/>
            <person name="Henrissat B."/>
            <person name="Reynolds N.K."/>
            <person name="Benny G.L."/>
            <person name="Smith M.E."/>
            <person name="James T.Y."/>
            <person name="Grigoriev I.V."/>
        </authorList>
    </citation>
    <scope>NUCLEOTIDE SEQUENCE [LARGE SCALE GENOMIC DNA]</scope>
</reference>
<dbReference type="Proteomes" id="UP000269721">
    <property type="component" value="Unassembled WGS sequence"/>
</dbReference>
<gene>
    <name evidence="2" type="ORF">BDK51DRAFT_26816</name>
</gene>
<feature type="region of interest" description="Disordered" evidence="1">
    <location>
        <begin position="167"/>
        <end position="188"/>
    </location>
</feature>
<dbReference type="AlphaFoldDB" id="A0A4P9W6D4"/>
<evidence type="ECO:0000313" key="3">
    <source>
        <dbReference type="Proteomes" id="UP000269721"/>
    </source>
</evidence>
<feature type="compositionally biased region" description="Polar residues" evidence="1">
    <location>
        <begin position="1"/>
        <end position="25"/>
    </location>
</feature>
<sequence length="205" mass="21725">MNESTTIANSAPVSDSGESFPTKASGTLKGRAQEVASDDIGYKGKDSAIVVEAIVEKTPAEAGMALLVSEHLLSSKKMLLRGYSQSQFWPRPPATRLIPVTCRGCIKPGLTASPSMSARQSGRELVDADADLHEAATEVATCSDVNVLPLIDVGRIVTSAFAAPPPLSGRPSIHRERPDPSSEWSPPRVAATLRRVLRPGLSLSR</sequence>
<accession>A0A4P9W6D4</accession>
<protein>
    <submittedName>
        <fullName evidence="2">Uncharacterized protein</fullName>
    </submittedName>
</protein>
<name>A0A4P9W6D4_9FUNG</name>
<dbReference type="EMBL" id="KZ998307">
    <property type="protein sequence ID" value="RKO86310.1"/>
    <property type="molecule type" value="Genomic_DNA"/>
</dbReference>
<feature type="region of interest" description="Disordered" evidence="1">
    <location>
        <begin position="1"/>
        <end position="33"/>
    </location>
</feature>
<proteinExistence type="predicted"/>